<protein>
    <recommendedName>
        <fullName evidence="5">Transmembrane protein</fullName>
    </recommendedName>
</protein>
<evidence type="ECO:0000256" key="1">
    <source>
        <dbReference type="SAM" id="MobiDB-lite"/>
    </source>
</evidence>
<reference evidence="3" key="1">
    <citation type="submission" date="2020-06" db="EMBL/GenBank/DDBJ databases">
        <authorList>
            <person name="Onetto C."/>
        </authorList>
    </citation>
    <scope>NUCLEOTIDE SEQUENCE</scope>
</reference>
<feature type="transmembrane region" description="Helical" evidence="2">
    <location>
        <begin position="53"/>
        <end position="72"/>
    </location>
</feature>
<organism evidence="3 4">
    <name type="scientific">Aureobasidium vineae</name>
    <dbReference type="NCBI Taxonomy" id="2773715"/>
    <lineage>
        <taxon>Eukaryota</taxon>
        <taxon>Fungi</taxon>
        <taxon>Dikarya</taxon>
        <taxon>Ascomycota</taxon>
        <taxon>Pezizomycotina</taxon>
        <taxon>Dothideomycetes</taxon>
        <taxon>Dothideomycetidae</taxon>
        <taxon>Dothideales</taxon>
        <taxon>Saccotheciaceae</taxon>
        <taxon>Aureobasidium</taxon>
    </lineage>
</organism>
<evidence type="ECO:0008006" key="5">
    <source>
        <dbReference type="Google" id="ProtNLM"/>
    </source>
</evidence>
<evidence type="ECO:0000313" key="3">
    <source>
        <dbReference type="EMBL" id="CAD0091492.1"/>
    </source>
</evidence>
<evidence type="ECO:0000256" key="2">
    <source>
        <dbReference type="SAM" id="Phobius"/>
    </source>
</evidence>
<gene>
    <name evidence="3" type="ORF">AWRI4619_LOCUS6723</name>
</gene>
<keyword evidence="2" id="KW-1133">Transmembrane helix</keyword>
<name>A0A9N8PEQ9_9PEZI</name>
<feature type="region of interest" description="Disordered" evidence="1">
    <location>
        <begin position="205"/>
        <end position="252"/>
    </location>
</feature>
<feature type="transmembrane region" description="Helical" evidence="2">
    <location>
        <begin position="20"/>
        <end position="41"/>
    </location>
</feature>
<dbReference type="AlphaFoldDB" id="A0A9N8PEQ9"/>
<keyword evidence="4" id="KW-1185">Reference proteome</keyword>
<sequence>MLVAYPRRLLIYRAPTVELATIGTIKLTGLGVFIMACLVIAPNVYADDQSPLWLTPAVIAASATLLPLFHTLTRPTIANVFLDVPAHARRSKEALVSFAKSLPNDTTMDIQTLGFLPWPRTKTLRVGEMRIRPEGLGRLANLEQVTASDATSKVPKWASWSLQRFYARPVASRWRNSRAPEVWPLVMDAISRNTVANMSNKSLSSPVSAVRPAQPQLPASVVRPARPTPTVMQKKLPALKTAPAGRQHKRQK</sequence>
<comment type="caution">
    <text evidence="3">The sequence shown here is derived from an EMBL/GenBank/DDBJ whole genome shotgun (WGS) entry which is preliminary data.</text>
</comment>
<accession>A0A9N8PEQ9</accession>
<keyword evidence="2" id="KW-0472">Membrane</keyword>
<proteinExistence type="predicted"/>
<dbReference type="Proteomes" id="UP000716446">
    <property type="component" value="Unassembled WGS sequence"/>
</dbReference>
<keyword evidence="2" id="KW-0812">Transmembrane</keyword>
<dbReference type="EMBL" id="CAIJEN010000013">
    <property type="protein sequence ID" value="CAD0091492.1"/>
    <property type="molecule type" value="Genomic_DNA"/>
</dbReference>
<evidence type="ECO:0000313" key="4">
    <source>
        <dbReference type="Proteomes" id="UP000716446"/>
    </source>
</evidence>